<dbReference type="RefSeq" id="WP_123575994.1">
    <property type="nucleotide sequence ID" value="NZ_RKHG01000001.1"/>
</dbReference>
<dbReference type="PANTHER" id="PTHR48050:SF13">
    <property type="entry name" value="STEROL 3-BETA-GLUCOSYLTRANSFERASE UGT80A2"/>
    <property type="match status" value="1"/>
</dbReference>
<dbReference type="SUPFAM" id="SSF53756">
    <property type="entry name" value="UDP-Glycosyltransferase/glycogen phosphorylase"/>
    <property type="match status" value="1"/>
</dbReference>
<sequence>MDTATTVLFNPIGLNLAEVTRMVEVARALRNHSGMRPVFLVHDKGFDHLVTQAGFTRLPGATPFTDEQARQVVAFDQGRTLRHPFTLERVRERVAVERAAIRDLGAAAVVHGTNPTTPISARAEGVPLFYPVPYALSAAHLASGRGLPILPPHGPGRLLNKGLASLAARLVGGAPLLPSSFQRVGRENDVRMRSLGDLLGADHVLLTAMPDEVGSSPLPAGRHRVGPVFARLDAPMPGIVDELVAGERRVVYCAFGSSGSPELARHALRALAEAPVEVIAPLRQYLTPEEESRLPGNIHVTDLVPAHRLEGLVDAAVLHGGQGTVQTACATGIPFIGMGLSAEQRWNVDVWARRGNAIALSPRALRGDARRFRDALCRLLGDPGILQAARQVAREHEGVDGAAECARIIADEVGRSRVPTRGRPSTPTA</sequence>
<gene>
    <name evidence="2" type="ORF">EDD41_2334</name>
</gene>
<dbReference type="Proteomes" id="UP000275749">
    <property type="component" value="Unassembled WGS sequence"/>
</dbReference>
<dbReference type="Pfam" id="PF06722">
    <property type="entry name" value="EryCIII-like_C"/>
    <property type="match status" value="1"/>
</dbReference>
<accession>A0A3N1ZY81</accession>
<dbReference type="InterPro" id="IPR050426">
    <property type="entry name" value="Glycosyltransferase_28"/>
</dbReference>
<comment type="caution">
    <text evidence="2">The sequence shown here is derived from an EMBL/GenBank/DDBJ whole genome shotgun (WGS) entry which is preliminary data.</text>
</comment>
<dbReference type="EMBL" id="RKHG01000001">
    <property type="protein sequence ID" value="ROR55082.1"/>
    <property type="molecule type" value="Genomic_DNA"/>
</dbReference>
<evidence type="ECO:0000313" key="3">
    <source>
        <dbReference type="Proteomes" id="UP000275749"/>
    </source>
</evidence>
<dbReference type="GO" id="GO:0016757">
    <property type="term" value="F:glycosyltransferase activity"/>
    <property type="evidence" value="ECO:0007669"/>
    <property type="project" value="UniProtKB-ARBA"/>
</dbReference>
<name>A0A3N1ZY81_9ACTN</name>
<dbReference type="Gene3D" id="3.40.50.2000">
    <property type="entry name" value="Glycogen Phosphorylase B"/>
    <property type="match status" value="2"/>
</dbReference>
<dbReference type="InterPro" id="IPR010610">
    <property type="entry name" value="EryCIII-like_C"/>
</dbReference>
<keyword evidence="2" id="KW-0808">Transferase</keyword>
<reference evidence="2 3" key="1">
    <citation type="submission" date="2018-11" db="EMBL/GenBank/DDBJ databases">
        <title>Sequencing the genomes of 1000 actinobacteria strains.</title>
        <authorList>
            <person name="Klenk H.-P."/>
        </authorList>
    </citation>
    <scope>NUCLEOTIDE SEQUENCE [LARGE SCALE GENOMIC DNA]</scope>
    <source>
        <strain evidence="2 3">DSM 10546</strain>
    </source>
</reference>
<protein>
    <submittedName>
        <fullName evidence="2">UDP:flavonoid glycosyltransferase YjiC (YdhE family)</fullName>
    </submittedName>
</protein>
<dbReference type="PANTHER" id="PTHR48050">
    <property type="entry name" value="STEROL 3-BETA-GLUCOSYLTRANSFERASE"/>
    <property type="match status" value="1"/>
</dbReference>
<feature type="domain" description="Erythromycin biosynthesis protein CIII-like C-terminal" evidence="1">
    <location>
        <begin position="268"/>
        <end position="398"/>
    </location>
</feature>
<dbReference type="AlphaFoldDB" id="A0A3N1ZY81"/>
<organism evidence="2 3">
    <name type="scientific">Luteococcus japonicus</name>
    <dbReference type="NCBI Taxonomy" id="33984"/>
    <lineage>
        <taxon>Bacteria</taxon>
        <taxon>Bacillati</taxon>
        <taxon>Actinomycetota</taxon>
        <taxon>Actinomycetes</taxon>
        <taxon>Propionibacteriales</taxon>
        <taxon>Propionibacteriaceae</taxon>
        <taxon>Luteococcus</taxon>
    </lineage>
</organism>
<proteinExistence type="predicted"/>
<evidence type="ECO:0000313" key="2">
    <source>
        <dbReference type="EMBL" id="ROR55082.1"/>
    </source>
</evidence>
<evidence type="ECO:0000259" key="1">
    <source>
        <dbReference type="Pfam" id="PF06722"/>
    </source>
</evidence>